<dbReference type="Proteomes" id="UP000014254">
    <property type="component" value="Unassembled WGS sequence"/>
</dbReference>
<dbReference type="InterPro" id="IPR047415">
    <property type="entry name" value="Pcf11_CID"/>
</dbReference>
<proteinExistence type="predicted"/>
<dbReference type="PANTHER" id="PTHR15921">
    <property type="entry name" value="PRE-MRNA CLEAVAGE COMPLEX II"/>
    <property type="match status" value="1"/>
</dbReference>
<protein>
    <recommendedName>
        <fullName evidence="2">CID domain-containing protein</fullName>
    </recommendedName>
</protein>
<dbReference type="Gene3D" id="1.25.40.90">
    <property type="match status" value="1"/>
</dbReference>
<feature type="compositionally biased region" description="Basic and acidic residues" evidence="1">
    <location>
        <begin position="210"/>
        <end position="231"/>
    </location>
</feature>
<dbReference type="Pfam" id="PF04818">
    <property type="entry name" value="CID"/>
    <property type="match status" value="1"/>
</dbReference>
<dbReference type="GO" id="GO:0003729">
    <property type="term" value="F:mRNA binding"/>
    <property type="evidence" value="ECO:0007669"/>
    <property type="project" value="InterPro"/>
</dbReference>
<sequence length="610" mass="67437">MSANTMNSGRQQQQQPHSTSNTRDVEQVARNYRSALSELTFNSKPIITNLTIMAQENQGAASVIVKEIENQLRNNAAGQKLPVLYLIDSICKNVGGVYITNFSRNMVNVFLDAYTLTDPTVRKSFERLLQTWKNGMPGGHPVFPRHIIEPIERSIIYIREKTPTSRYPHPPKHTGSPSNRPSPSTAATTTTTTTTTAAAGIHVNPNFLNKEQHRVNRDPRNRSPQITEKHSAPLSSSSLLDQLQSMLPMRNTASTTNLNTANNDPVTQIISQIKAILPTLPPAQASSIEQYLAQIAIASPSQKPTSLPVVSTPSPTLINPRIPFQTTQTPTPPLVANVLSPAIPPASPLTTHASNAKVDTADLLKSLTSMGYLSPSPVVANKPSDDPQVLSMNRFGPFILDSKDLQIARPGAVELLYSAEPLQCKQCGFRYPKTEKGQAKMDAHLDSHFRQNRKMKERVKRGLSRSWFVTVDEWINGEGGELMSQQAPAFLHDGMGHVNQKSVEKSNQPSGEDAIDPNLYTVIMPDDGIRKPCAICGERFIDFWNDDEEEWMYKNAILVDGKIYHATCHADAVKSGTLVEADTDMPDVDQSLKRKAKEENNEPSKIPRFE</sequence>
<dbReference type="InterPro" id="IPR045154">
    <property type="entry name" value="PCF11-like"/>
</dbReference>
<feature type="compositionally biased region" description="Basic and acidic residues" evidence="1">
    <location>
        <begin position="590"/>
        <end position="610"/>
    </location>
</feature>
<evidence type="ECO:0000313" key="4">
    <source>
        <dbReference type="Proteomes" id="UP000014254"/>
    </source>
</evidence>
<feature type="region of interest" description="Disordered" evidence="1">
    <location>
        <begin position="584"/>
        <end position="610"/>
    </location>
</feature>
<keyword evidence="4" id="KW-1185">Reference proteome</keyword>
<dbReference type="GO" id="GO:0000993">
    <property type="term" value="F:RNA polymerase II complex binding"/>
    <property type="evidence" value="ECO:0007669"/>
    <property type="project" value="InterPro"/>
</dbReference>
<dbReference type="InterPro" id="IPR057242">
    <property type="entry name" value="PCFS4-like"/>
</dbReference>
<dbReference type="OMA" id="ARSDFAN"/>
<dbReference type="InParanoid" id="S2J2B5"/>
<dbReference type="GO" id="GO:0005737">
    <property type="term" value="C:cytoplasm"/>
    <property type="evidence" value="ECO:0007669"/>
    <property type="project" value="TreeGrafter"/>
</dbReference>
<dbReference type="STRING" id="1220926.S2J2B5"/>
<dbReference type="FunCoup" id="S2J2B5">
    <property type="interactions" value="336"/>
</dbReference>
<dbReference type="EMBL" id="KE124059">
    <property type="protein sequence ID" value="EPB83784.1"/>
    <property type="molecule type" value="Genomic_DNA"/>
</dbReference>
<feature type="region of interest" description="Disordered" evidence="1">
    <location>
        <begin position="162"/>
        <end position="237"/>
    </location>
</feature>
<dbReference type="VEuPathDB" id="FungiDB:HMPREF1544_09468"/>
<dbReference type="SMART" id="SM00582">
    <property type="entry name" value="RPR"/>
    <property type="match status" value="1"/>
</dbReference>
<feature type="compositionally biased region" description="Polar residues" evidence="1">
    <location>
        <begin position="1"/>
        <end position="22"/>
    </location>
</feature>
<evidence type="ECO:0000313" key="3">
    <source>
        <dbReference type="EMBL" id="EPB83784.1"/>
    </source>
</evidence>
<dbReference type="GO" id="GO:0005849">
    <property type="term" value="C:mRNA cleavage factor complex"/>
    <property type="evidence" value="ECO:0007669"/>
    <property type="project" value="TreeGrafter"/>
</dbReference>
<name>S2J2B5_MUCC1</name>
<reference evidence="4" key="1">
    <citation type="submission" date="2013-05" db="EMBL/GenBank/DDBJ databases">
        <title>The Genome sequence of Mucor circinelloides f. circinelloides 1006PhL.</title>
        <authorList>
            <consortium name="The Broad Institute Genomics Platform"/>
            <person name="Cuomo C."/>
            <person name="Earl A."/>
            <person name="Findley K."/>
            <person name="Lee S.C."/>
            <person name="Walker B."/>
            <person name="Young S."/>
            <person name="Zeng Q."/>
            <person name="Gargeya S."/>
            <person name="Fitzgerald M."/>
            <person name="Haas B."/>
            <person name="Abouelleil A."/>
            <person name="Allen A.W."/>
            <person name="Alvarado L."/>
            <person name="Arachchi H.M."/>
            <person name="Berlin A.M."/>
            <person name="Chapman S.B."/>
            <person name="Gainer-Dewar J."/>
            <person name="Goldberg J."/>
            <person name="Griggs A."/>
            <person name="Gujja S."/>
            <person name="Hansen M."/>
            <person name="Howarth C."/>
            <person name="Imamovic A."/>
            <person name="Ireland A."/>
            <person name="Larimer J."/>
            <person name="McCowan C."/>
            <person name="Murphy C."/>
            <person name="Pearson M."/>
            <person name="Poon T.W."/>
            <person name="Priest M."/>
            <person name="Roberts A."/>
            <person name="Saif S."/>
            <person name="Shea T."/>
            <person name="Sisk P."/>
            <person name="Sykes S."/>
            <person name="Wortman J."/>
            <person name="Nusbaum C."/>
            <person name="Birren B."/>
        </authorList>
    </citation>
    <scope>NUCLEOTIDE SEQUENCE [LARGE SCALE GENOMIC DNA]</scope>
    <source>
        <strain evidence="4">1006PhL</strain>
    </source>
</reference>
<dbReference type="GO" id="GO:0006369">
    <property type="term" value="P:termination of RNA polymerase II transcription"/>
    <property type="evidence" value="ECO:0007669"/>
    <property type="project" value="InterPro"/>
</dbReference>
<feature type="compositionally biased region" description="Low complexity" evidence="1">
    <location>
        <begin position="185"/>
        <end position="199"/>
    </location>
</feature>
<feature type="domain" description="CID" evidence="2">
    <location>
        <begin position="24"/>
        <end position="159"/>
    </location>
</feature>
<accession>S2J2B5</accession>
<evidence type="ECO:0000259" key="2">
    <source>
        <dbReference type="PROSITE" id="PS51391"/>
    </source>
</evidence>
<feature type="region of interest" description="Disordered" evidence="1">
    <location>
        <begin position="1"/>
        <end position="25"/>
    </location>
</feature>
<dbReference type="PANTHER" id="PTHR15921:SF3">
    <property type="entry name" value="PRE-MRNA CLEAVAGE COMPLEX 2 PROTEIN PCF11"/>
    <property type="match status" value="1"/>
</dbReference>
<dbReference type="InterPro" id="IPR006569">
    <property type="entry name" value="CID_dom"/>
</dbReference>
<gene>
    <name evidence="3" type="ORF">HMPREF1544_09468</name>
</gene>
<evidence type="ECO:0000256" key="1">
    <source>
        <dbReference type="SAM" id="MobiDB-lite"/>
    </source>
</evidence>
<feature type="compositionally biased region" description="Polar residues" evidence="1">
    <location>
        <begin position="175"/>
        <end position="184"/>
    </location>
</feature>
<dbReference type="CDD" id="cd16982">
    <property type="entry name" value="CID_Pcf11"/>
    <property type="match status" value="1"/>
</dbReference>
<dbReference type="eggNOG" id="KOG2071">
    <property type="taxonomic scope" value="Eukaryota"/>
</dbReference>
<organism evidence="3 4">
    <name type="scientific">Mucor circinelloides f. circinelloides (strain 1006PhL)</name>
    <name type="common">Mucormycosis agent</name>
    <name type="synonym">Calyptromyces circinelloides</name>
    <dbReference type="NCBI Taxonomy" id="1220926"/>
    <lineage>
        <taxon>Eukaryota</taxon>
        <taxon>Fungi</taxon>
        <taxon>Fungi incertae sedis</taxon>
        <taxon>Mucoromycota</taxon>
        <taxon>Mucoromycotina</taxon>
        <taxon>Mucoromycetes</taxon>
        <taxon>Mucorales</taxon>
        <taxon>Mucorineae</taxon>
        <taxon>Mucoraceae</taxon>
        <taxon>Mucor</taxon>
    </lineage>
</organism>
<dbReference type="FunFam" id="1.25.40.90:FF:000016">
    <property type="entry name" value="mRNA cleavage factor complex component Pcf11"/>
    <property type="match status" value="1"/>
</dbReference>
<dbReference type="GO" id="GO:0031124">
    <property type="term" value="P:mRNA 3'-end processing"/>
    <property type="evidence" value="ECO:0007669"/>
    <property type="project" value="InterPro"/>
</dbReference>
<dbReference type="AlphaFoldDB" id="S2J2B5"/>
<dbReference type="InterPro" id="IPR008942">
    <property type="entry name" value="ENTH_VHS"/>
</dbReference>
<dbReference type="Pfam" id="PF23228">
    <property type="entry name" value="zf_PCFS4"/>
    <property type="match status" value="1"/>
</dbReference>
<dbReference type="OrthoDB" id="2129491at2759"/>
<dbReference type="PROSITE" id="PS51391">
    <property type="entry name" value="CID"/>
    <property type="match status" value="1"/>
</dbReference>
<dbReference type="SUPFAM" id="SSF48464">
    <property type="entry name" value="ENTH/VHS domain"/>
    <property type="match status" value="1"/>
</dbReference>